<comment type="caution">
    <text evidence="1">The sequence shown here is derived from an EMBL/GenBank/DDBJ whole genome shotgun (WGS) entry which is preliminary data.</text>
</comment>
<sequence length="99" mass="11214">MLNKNTLSAIGTVVSPDGKASFQYPAVEIGLQGMELVEEFNTTINNKKYPTQKFEGNGLFLFLIEMGTDANKNGYNISYIYKSSEYKDDLEHILQTFKF</sequence>
<gene>
    <name evidence="1" type="ORF">CO137_03570</name>
</gene>
<organism evidence="1 2">
    <name type="scientific">Candidatus Magasanikbacteria bacterium CG_4_9_14_3_um_filter_32_9</name>
    <dbReference type="NCBI Taxonomy" id="1974644"/>
    <lineage>
        <taxon>Bacteria</taxon>
        <taxon>Candidatus Magasanikiibacteriota</taxon>
    </lineage>
</organism>
<evidence type="ECO:0000313" key="1">
    <source>
        <dbReference type="EMBL" id="PJA89562.1"/>
    </source>
</evidence>
<evidence type="ECO:0000313" key="2">
    <source>
        <dbReference type="Proteomes" id="UP000230843"/>
    </source>
</evidence>
<name>A0A2M7Z662_9BACT</name>
<reference evidence="2" key="1">
    <citation type="submission" date="2017-09" db="EMBL/GenBank/DDBJ databases">
        <title>Depth-based differentiation of microbial function through sediment-hosted aquifers and enrichment of novel symbionts in the deep terrestrial subsurface.</title>
        <authorList>
            <person name="Probst A.J."/>
            <person name="Ladd B."/>
            <person name="Jarett J.K."/>
            <person name="Geller-Mcgrath D.E."/>
            <person name="Sieber C.M.K."/>
            <person name="Emerson J.B."/>
            <person name="Anantharaman K."/>
            <person name="Thomas B.C."/>
            <person name="Malmstrom R."/>
            <person name="Stieglmeier M."/>
            <person name="Klingl A."/>
            <person name="Woyke T."/>
            <person name="Ryan C.M."/>
            <person name="Banfield J.F."/>
        </authorList>
    </citation>
    <scope>NUCLEOTIDE SEQUENCE [LARGE SCALE GENOMIC DNA]</scope>
</reference>
<dbReference type="Proteomes" id="UP000230843">
    <property type="component" value="Unassembled WGS sequence"/>
</dbReference>
<proteinExistence type="predicted"/>
<dbReference type="AlphaFoldDB" id="A0A2M7Z662"/>
<protein>
    <submittedName>
        <fullName evidence="1">Uncharacterized protein</fullName>
    </submittedName>
</protein>
<accession>A0A2M7Z662</accession>
<dbReference type="EMBL" id="PFVJ01000077">
    <property type="protein sequence ID" value="PJA89562.1"/>
    <property type="molecule type" value="Genomic_DNA"/>
</dbReference>